<dbReference type="OrthoDB" id="1750384at2759"/>
<evidence type="ECO:0000313" key="2">
    <source>
        <dbReference type="Proteomes" id="UP000237105"/>
    </source>
</evidence>
<dbReference type="EMBL" id="JXTB01000001">
    <property type="protein sequence ID" value="PON80642.1"/>
    <property type="molecule type" value="Genomic_DNA"/>
</dbReference>
<proteinExistence type="predicted"/>
<name>A0A2P5E538_PARAD</name>
<dbReference type="STRING" id="3476.A0A2P5E538"/>
<keyword evidence="2" id="KW-1185">Reference proteome</keyword>
<accession>A0A2P5E538</accession>
<organism evidence="1 2">
    <name type="scientific">Parasponia andersonii</name>
    <name type="common">Sponia andersonii</name>
    <dbReference type="NCBI Taxonomy" id="3476"/>
    <lineage>
        <taxon>Eukaryota</taxon>
        <taxon>Viridiplantae</taxon>
        <taxon>Streptophyta</taxon>
        <taxon>Embryophyta</taxon>
        <taxon>Tracheophyta</taxon>
        <taxon>Spermatophyta</taxon>
        <taxon>Magnoliopsida</taxon>
        <taxon>eudicotyledons</taxon>
        <taxon>Gunneridae</taxon>
        <taxon>Pentapetalae</taxon>
        <taxon>rosids</taxon>
        <taxon>fabids</taxon>
        <taxon>Rosales</taxon>
        <taxon>Cannabaceae</taxon>
        <taxon>Parasponia</taxon>
    </lineage>
</organism>
<evidence type="ECO:0000313" key="1">
    <source>
        <dbReference type="EMBL" id="PON80642.1"/>
    </source>
</evidence>
<protein>
    <submittedName>
        <fullName evidence="1">Uncharacterized protein</fullName>
    </submittedName>
</protein>
<reference evidence="2" key="1">
    <citation type="submission" date="2016-06" db="EMBL/GenBank/DDBJ databases">
        <title>Parallel loss of symbiosis genes in relatives of nitrogen-fixing non-legume Parasponia.</title>
        <authorList>
            <person name="Van Velzen R."/>
            <person name="Holmer R."/>
            <person name="Bu F."/>
            <person name="Rutten L."/>
            <person name="Van Zeijl A."/>
            <person name="Liu W."/>
            <person name="Santuari L."/>
            <person name="Cao Q."/>
            <person name="Sharma T."/>
            <person name="Shen D."/>
            <person name="Roswanjaya Y."/>
            <person name="Wardhani T."/>
            <person name="Kalhor M.S."/>
            <person name="Jansen J."/>
            <person name="Van den Hoogen J."/>
            <person name="Gungor B."/>
            <person name="Hartog M."/>
            <person name="Hontelez J."/>
            <person name="Verver J."/>
            <person name="Yang W.-C."/>
            <person name="Schijlen E."/>
            <person name="Repin R."/>
            <person name="Schilthuizen M."/>
            <person name="Schranz E."/>
            <person name="Heidstra R."/>
            <person name="Miyata K."/>
            <person name="Fedorova E."/>
            <person name="Kohlen W."/>
            <person name="Bisseling T."/>
            <person name="Smit S."/>
            <person name="Geurts R."/>
        </authorList>
    </citation>
    <scope>NUCLEOTIDE SEQUENCE [LARGE SCALE GENOMIC DNA]</scope>
    <source>
        <strain evidence="2">cv. WU1-14</strain>
    </source>
</reference>
<dbReference type="Proteomes" id="UP000237105">
    <property type="component" value="Unassembled WGS sequence"/>
</dbReference>
<gene>
    <name evidence="1" type="ORF">PanWU01x14_001980</name>
</gene>
<dbReference type="AlphaFoldDB" id="A0A2P5E538"/>
<comment type="caution">
    <text evidence="1">The sequence shown here is derived from an EMBL/GenBank/DDBJ whole genome shotgun (WGS) entry which is preliminary data.</text>
</comment>
<sequence length="109" mass="12754">MVSEHKEDHSLSELLVVQEADEQTKTELDHVGFFKKLTFSWIGPLLSLGYSKSLFLEDIPSLRPEDEANVWYQKFKQAWDSLLREKGLDNTMNLVLWAMVKVYGKKMYL</sequence>